<dbReference type="EMBL" id="ASHR01000026">
    <property type="protein sequence ID" value="ERG64019.1"/>
    <property type="molecule type" value="Genomic_DNA"/>
</dbReference>
<protein>
    <submittedName>
        <fullName evidence="2">Uncharacterized protein</fullName>
    </submittedName>
</protein>
<feature type="transmembrane region" description="Helical" evidence="1">
    <location>
        <begin position="20"/>
        <end position="40"/>
    </location>
</feature>
<keyword evidence="1" id="KW-1133">Transmembrane helix</keyword>
<evidence type="ECO:0000313" key="2">
    <source>
        <dbReference type="EMBL" id="ERG64019.1"/>
    </source>
</evidence>
<evidence type="ECO:0000313" key="3">
    <source>
        <dbReference type="Proteomes" id="UP000016462"/>
    </source>
</evidence>
<keyword evidence="1" id="KW-0472">Membrane</keyword>
<sequence length="137" mass="13807">MTVDALRRVIGPAPIRARAVLVMAVAVAAVIAGLLAMHVLSSASHPSSHDSAPTAVHAAAAAERPAPVALGCGVVGCDELGLMVVACALALLAVAAIVPLVRGRWTIRAIAPPLLAITAAPRAVPRPSLIRLSISRT</sequence>
<keyword evidence="3" id="KW-1185">Reference proteome</keyword>
<dbReference type="Pfam" id="PF19650">
    <property type="entry name" value="DUF6153"/>
    <property type="match status" value="1"/>
</dbReference>
<dbReference type="Proteomes" id="UP000016462">
    <property type="component" value="Unassembled WGS sequence"/>
</dbReference>
<dbReference type="AlphaFoldDB" id="U1LNQ5"/>
<gene>
    <name evidence="2" type="ORF">L332_06040</name>
</gene>
<accession>U1LNQ5</accession>
<feature type="transmembrane region" description="Helical" evidence="1">
    <location>
        <begin position="80"/>
        <end position="101"/>
    </location>
</feature>
<keyword evidence="1" id="KW-0812">Transmembrane</keyword>
<dbReference type="InterPro" id="IPR046151">
    <property type="entry name" value="DUF6153"/>
</dbReference>
<comment type="caution">
    <text evidence="2">The sequence shown here is derived from an EMBL/GenBank/DDBJ whole genome shotgun (WGS) entry which is preliminary data.</text>
</comment>
<organism evidence="2 3">
    <name type="scientific">Agrococcus pavilionensis RW1</name>
    <dbReference type="NCBI Taxonomy" id="1330458"/>
    <lineage>
        <taxon>Bacteria</taxon>
        <taxon>Bacillati</taxon>
        <taxon>Actinomycetota</taxon>
        <taxon>Actinomycetes</taxon>
        <taxon>Micrococcales</taxon>
        <taxon>Microbacteriaceae</taxon>
        <taxon>Agrococcus</taxon>
    </lineage>
</organism>
<reference evidence="2 3" key="1">
    <citation type="journal article" date="2013" name="Genome Announc.">
        <title>First draft genome sequence from a member of the genus agrococcus, isolated from modern microbialites.</title>
        <authorList>
            <person name="White R.A.III."/>
            <person name="Grassa C.J."/>
            <person name="Suttle C.A."/>
        </authorList>
    </citation>
    <scope>NUCLEOTIDE SEQUENCE [LARGE SCALE GENOMIC DNA]</scope>
    <source>
        <strain evidence="2 3">RW1</strain>
    </source>
</reference>
<evidence type="ECO:0000256" key="1">
    <source>
        <dbReference type="SAM" id="Phobius"/>
    </source>
</evidence>
<name>U1LNQ5_9MICO</name>
<proteinExistence type="predicted"/>